<proteinExistence type="predicted"/>
<gene>
    <name evidence="1" type="ORF">MEDL_63978</name>
</gene>
<dbReference type="EMBL" id="CAJPWZ010003118">
    <property type="protein sequence ID" value="CAG2252387.1"/>
    <property type="molecule type" value="Genomic_DNA"/>
</dbReference>
<reference evidence="1" key="1">
    <citation type="submission" date="2021-03" db="EMBL/GenBank/DDBJ databases">
        <authorList>
            <person name="Bekaert M."/>
        </authorList>
    </citation>
    <scope>NUCLEOTIDE SEQUENCE</scope>
</reference>
<dbReference type="SUPFAM" id="SSF51092">
    <property type="entry name" value="Vitelline membrane outer protein-I (VMO-I)"/>
    <property type="match status" value="1"/>
</dbReference>
<dbReference type="Gene3D" id="2.100.10.20">
    <property type="entry name" value="Vitelline membrane outer layer protein I (VOMI)"/>
    <property type="match status" value="1"/>
</dbReference>
<dbReference type="PANTHER" id="PTHR18841">
    <property type="entry name" value="VITELLINE MEMBRANE OUTER LAYER PROTEIN I-RELATED"/>
    <property type="match status" value="1"/>
</dbReference>
<dbReference type="AlphaFoldDB" id="A0A8S3V7E7"/>
<keyword evidence="2" id="KW-1185">Reference proteome</keyword>
<organism evidence="1 2">
    <name type="scientific">Mytilus edulis</name>
    <name type="common">Blue mussel</name>
    <dbReference type="NCBI Taxonomy" id="6550"/>
    <lineage>
        <taxon>Eukaryota</taxon>
        <taxon>Metazoa</taxon>
        <taxon>Spiralia</taxon>
        <taxon>Lophotrochozoa</taxon>
        <taxon>Mollusca</taxon>
        <taxon>Bivalvia</taxon>
        <taxon>Autobranchia</taxon>
        <taxon>Pteriomorphia</taxon>
        <taxon>Mytilida</taxon>
        <taxon>Mytiloidea</taxon>
        <taxon>Mytilidae</taxon>
        <taxon>Mytilinae</taxon>
        <taxon>Mytilus</taxon>
    </lineage>
</organism>
<evidence type="ECO:0000313" key="1">
    <source>
        <dbReference type="EMBL" id="CAG2252387.1"/>
    </source>
</evidence>
<dbReference type="Proteomes" id="UP000683360">
    <property type="component" value="Unassembled WGS sequence"/>
</dbReference>
<dbReference type="GO" id="GO:0005615">
    <property type="term" value="C:extracellular space"/>
    <property type="evidence" value="ECO:0007669"/>
    <property type="project" value="TreeGrafter"/>
</dbReference>
<accession>A0A8S3V7E7</accession>
<sequence>MQNVVRSTPLTVYKRHLYSVSTTPEPSLFHRPKKSLSLTLSRIANGNDATSVQLIAQTSTALCLDSGYVQQNVIPSSQNTANFISTLNCAGIMNNSMFSSCTFNINIPNTTTHQVGLGLKFKSHLLDKHRIQIKVEPKSSSGIFADNTALNSISLRCKDGSRITSGEGAFGNWHTKASCGSTNGIPYFLTSFDLQVEPDQGAADDSSANWIRFKCRDFDTDDIHQLDVSPGKFHWGTYGSWSGSVRFILLFVEFRLA</sequence>
<dbReference type="PANTHER" id="PTHR18841:SF2">
    <property type="entry name" value="VITELLINE MEMBRANE OUTER LAYER PROTEIN 1 HOMOLOG"/>
    <property type="match status" value="1"/>
</dbReference>
<protein>
    <submittedName>
        <fullName evidence="1">Uncharacterized protein</fullName>
    </submittedName>
</protein>
<name>A0A8S3V7E7_MYTED</name>
<comment type="caution">
    <text evidence="1">The sequence shown here is derived from an EMBL/GenBank/DDBJ whole genome shotgun (WGS) entry which is preliminary data.</text>
</comment>
<dbReference type="Pfam" id="PF03762">
    <property type="entry name" value="VOMI"/>
    <property type="match status" value="1"/>
</dbReference>
<dbReference type="InterPro" id="IPR036706">
    <property type="entry name" value="VOMI_sf"/>
</dbReference>
<evidence type="ECO:0000313" key="2">
    <source>
        <dbReference type="Proteomes" id="UP000683360"/>
    </source>
</evidence>
<dbReference type="InterPro" id="IPR005515">
    <property type="entry name" value="VOMI"/>
</dbReference>